<dbReference type="PROSITE" id="PS50928">
    <property type="entry name" value="ABC_TM1"/>
    <property type="match status" value="1"/>
</dbReference>
<dbReference type="CDD" id="cd06261">
    <property type="entry name" value="TM_PBP2"/>
    <property type="match status" value="1"/>
</dbReference>
<reference evidence="12" key="1">
    <citation type="submission" date="2007-11" db="EMBL/GenBank/DDBJ databases">
        <title>Complete sequence of Petroga mobilis SJ95.</title>
        <authorList>
            <consortium name="US DOE Joint Genome Institute"/>
            <person name="Copeland A."/>
            <person name="Lucas S."/>
            <person name="Lapidus A."/>
            <person name="Barry K."/>
            <person name="Glavina del Rio T."/>
            <person name="Dalin E."/>
            <person name="Tice H."/>
            <person name="Pitluck S."/>
            <person name="Meincke L."/>
            <person name="Brettin T."/>
            <person name="Bruce D."/>
            <person name="Detter J.C."/>
            <person name="Han C."/>
            <person name="Kuske C.R."/>
            <person name="Schmutz J."/>
            <person name="Larimer F."/>
            <person name="Land M."/>
            <person name="Hauser L."/>
            <person name="Kyrpides N."/>
            <person name="Mikhailova N."/>
            <person name="Noll K."/>
            <person name="Richardson P."/>
        </authorList>
    </citation>
    <scope>NUCLEOTIDE SEQUENCE [LARGE SCALE GENOMIC DNA]</scope>
    <source>
        <strain evidence="12">SJ95</strain>
    </source>
</reference>
<evidence type="ECO:0000256" key="4">
    <source>
        <dbReference type="ARBA" id="ARBA00022475"/>
    </source>
</evidence>
<dbReference type="Gene3D" id="1.20.58.370">
    <property type="entry name" value="MalF N-terminal region-like"/>
    <property type="match status" value="1"/>
</dbReference>
<sequence>MKNGAHYYNRYLKKEARIAYFFLLPALIAITLATLIPSIYNIYISFTNYGLYHYFEYEFIGLSNYKEILSMNSPFFSVLIWTIIWTVASTLLNYFSGMFIALLLNNPNLKERNIYRTLLIIPWALPGVISIQMWHGMLSMNGVFNQILAKVGLSPINWLNEVFWARFWVIAVNVWLSFPYFMTITNAALQSIPTEIYESAKVDGATNSQRFRKITFPLLNRILAPLLVTQFAFQFNNFNLIYLLTGGGPRESLGEYFGATDILVSYTFNIMREVQRYGLTAAYGVITFIMTVFILILSTFLIKGLKEEF</sequence>
<dbReference type="GO" id="GO:0015423">
    <property type="term" value="F:ABC-type maltose transporter activity"/>
    <property type="evidence" value="ECO:0007669"/>
    <property type="project" value="TreeGrafter"/>
</dbReference>
<organism evidence="12 13">
    <name type="scientific">Petrotoga mobilis (strain DSM 10674 / SJ95)</name>
    <dbReference type="NCBI Taxonomy" id="403833"/>
    <lineage>
        <taxon>Bacteria</taxon>
        <taxon>Thermotogati</taxon>
        <taxon>Thermotogota</taxon>
        <taxon>Thermotogae</taxon>
        <taxon>Petrotogales</taxon>
        <taxon>Petrotogaceae</taxon>
        <taxon>Petrotoga</taxon>
    </lineage>
</organism>
<gene>
    <name evidence="12" type="ordered locus">Pmob_1263</name>
</gene>
<evidence type="ECO:0000256" key="8">
    <source>
        <dbReference type="ARBA" id="ARBA00023136"/>
    </source>
</evidence>
<dbReference type="GO" id="GO:1990060">
    <property type="term" value="C:maltose transport complex"/>
    <property type="evidence" value="ECO:0007669"/>
    <property type="project" value="TreeGrafter"/>
</dbReference>
<dbReference type="KEGG" id="pmo:Pmob_1263"/>
<evidence type="ECO:0000256" key="2">
    <source>
        <dbReference type="ARBA" id="ARBA00009047"/>
    </source>
</evidence>
<dbReference type="STRING" id="403833.Pmob_1263"/>
<dbReference type="PANTHER" id="PTHR47314:SF1">
    <property type="entry name" value="MALTOSE_MALTODEXTRIN TRANSPORT SYSTEM PERMEASE PROTEIN MALF"/>
    <property type="match status" value="1"/>
</dbReference>
<dbReference type="InterPro" id="IPR000515">
    <property type="entry name" value="MetI-like"/>
</dbReference>
<dbReference type="InterPro" id="IPR035906">
    <property type="entry name" value="MetI-like_sf"/>
</dbReference>
<dbReference type="SUPFAM" id="SSF160964">
    <property type="entry name" value="MalF N-terminal region-like"/>
    <property type="match status" value="1"/>
</dbReference>
<proteinExistence type="inferred from homology"/>
<evidence type="ECO:0000256" key="10">
    <source>
        <dbReference type="RuleBase" id="RU367050"/>
    </source>
</evidence>
<dbReference type="Gene3D" id="1.10.3720.10">
    <property type="entry name" value="MetI-like"/>
    <property type="match status" value="1"/>
</dbReference>
<feature type="transmembrane region" description="Helical" evidence="9">
    <location>
        <begin position="20"/>
        <end position="43"/>
    </location>
</feature>
<dbReference type="InterPro" id="IPR035277">
    <property type="entry name" value="MalF_N"/>
</dbReference>
<name>A9BGC7_PETMO</name>
<dbReference type="Proteomes" id="UP000000789">
    <property type="component" value="Chromosome"/>
</dbReference>
<dbReference type="eggNOG" id="COG1175">
    <property type="taxonomic scope" value="Bacteria"/>
</dbReference>
<protein>
    <recommendedName>
        <fullName evidence="10">Maltose/maltodextrin transport system permease protein</fullName>
    </recommendedName>
</protein>
<comment type="similarity">
    <text evidence="2 10">Belongs to the binding-protein-dependent transport system permease family. MalFG subfamily.</text>
</comment>
<dbReference type="RefSeq" id="WP_012209076.1">
    <property type="nucleotide sequence ID" value="NC_010003.1"/>
</dbReference>
<comment type="caution">
    <text evidence="10">Lacks conserved residue(s) required for the propagation of feature annotation.</text>
</comment>
<evidence type="ECO:0000256" key="6">
    <source>
        <dbReference type="ARBA" id="ARBA00022692"/>
    </source>
</evidence>
<evidence type="ECO:0000256" key="1">
    <source>
        <dbReference type="ARBA" id="ARBA00004651"/>
    </source>
</evidence>
<feature type="transmembrane region" description="Helical" evidence="9">
    <location>
        <begin position="163"/>
        <end position="182"/>
    </location>
</feature>
<comment type="subcellular location">
    <subcellularLocation>
        <location evidence="1 9">Cell membrane</location>
        <topology evidence="1 9">Multi-pass membrane protein</topology>
    </subcellularLocation>
</comment>
<dbReference type="HOGENOM" id="CLU_016047_0_3_0"/>
<keyword evidence="3 9" id="KW-0813">Transport</keyword>
<feature type="transmembrane region" description="Helical" evidence="9">
    <location>
        <begin position="114"/>
        <end position="134"/>
    </location>
</feature>
<dbReference type="SUPFAM" id="SSF161098">
    <property type="entry name" value="MetI-like"/>
    <property type="match status" value="1"/>
</dbReference>
<keyword evidence="8 9" id="KW-0472">Membrane</keyword>
<keyword evidence="4 10" id="KW-1003">Cell membrane</keyword>
<keyword evidence="6 9" id="KW-0812">Transmembrane</keyword>
<dbReference type="Pfam" id="PF00528">
    <property type="entry name" value="BPD_transp_1"/>
    <property type="match status" value="1"/>
</dbReference>
<keyword evidence="7 9" id="KW-1133">Transmembrane helix</keyword>
<dbReference type="OrthoDB" id="9778687at2"/>
<keyword evidence="5 10" id="KW-0762">Sugar transport</keyword>
<evidence type="ECO:0000256" key="3">
    <source>
        <dbReference type="ARBA" id="ARBA00022448"/>
    </source>
</evidence>
<comment type="function">
    <text evidence="10">Part of the ABC transporter complex MalEFGK involved in maltose/maltodextrin import. Probably responsible for the translocation of the substrate across the membrane.</text>
</comment>
<feature type="transmembrane region" description="Helical" evidence="9">
    <location>
        <begin position="281"/>
        <end position="302"/>
    </location>
</feature>
<evidence type="ECO:0000256" key="7">
    <source>
        <dbReference type="ARBA" id="ARBA00022989"/>
    </source>
</evidence>
<keyword evidence="13" id="KW-1185">Reference proteome</keyword>
<dbReference type="EMBL" id="CP000879">
    <property type="protein sequence ID" value="ABX31977.1"/>
    <property type="molecule type" value="Genomic_DNA"/>
</dbReference>
<feature type="domain" description="ABC transmembrane type-1" evidence="11">
    <location>
        <begin position="79"/>
        <end position="298"/>
    </location>
</feature>
<evidence type="ECO:0000256" key="5">
    <source>
        <dbReference type="ARBA" id="ARBA00022597"/>
    </source>
</evidence>
<dbReference type="GO" id="GO:0042956">
    <property type="term" value="P:maltodextrin transmembrane transport"/>
    <property type="evidence" value="ECO:0007669"/>
    <property type="project" value="TreeGrafter"/>
</dbReference>
<evidence type="ECO:0000313" key="12">
    <source>
        <dbReference type="EMBL" id="ABX31977.1"/>
    </source>
</evidence>
<evidence type="ECO:0000313" key="13">
    <source>
        <dbReference type="Proteomes" id="UP000000789"/>
    </source>
</evidence>
<feature type="transmembrane region" description="Helical" evidence="9">
    <location>
        <begin position="78"/>
        <end position="102"/>
    </location>
</feature>
<dbReference type="AlphaFoldDB" id="A9BGC7"/>
<evidence type="ECO:0000259" key="11">
    <source>
        <dbReference type="PROSITE" id="PS50928"/>
    </source>
</evidence>
<accession>A9BGC7</accession>
<dbReference type="PANTHER" id="PTHR47314">
    <property type="entry name" value="MALTOSE/MALTODEXTRIN TRANSPORT SYSTEM PERMEASE PROTEIN MALF"/>
    <property type="match status" value="1"/>
</dbReference>
<evidence type="ECO:0000256" key="9">
    <source>
        <dbReference type="RuleBase" id="RU363032"/>
    </source>
</evidence>